<dbReference type="SUPFAM" id="SSF55347">
    <property type="entry name" value="Glyceraldehyde-3-phosphate dehydrogenase-like, C-terminal domain"/>
    <property type="match status" value="1"/>
</dbReference>
<dbReference type="OrthoDB" id="9774191at2"/>
<dbReference type="PANTHER" id="PTHR22604:SF105">
    <property type="entry name" value="TRANS-1,2-DIHYDROBENZENE-1,2-DIOL DEHYDROGENASE"/>
    <property type="match status" value="1"/>
</dbReference>
<gene>
    <name evidence="6" type="ORF">E8M12_04115</name>
</gene>
<feature type="domain" description="GFO/IDH/MocA-like oxidoreductase" evidence="5">
    <location>
        <begin position="138"/>
        <end position="253"/>
    </location>
</feature>
<dbReference type="SUPFAM" id="SSF51735">
    <property type="entry name" value="NAD(P)-binding Rossmann-fold domains"/>
    <property type="match status" value="1"/>
</dbReference>
<dbReference type="InterPro" id="IPR055170">
    <property type="entry name" value="GFO_IDH_MocA-like_dom"/>
</dbReference>
<sequence>MQKDNNKLNWGILSSAKIARQKVIPALQKSDMTGTITMASRTPESALQWASDLNIRACSGDYQTLLEDPDIDVIYNPLPNHLHVPMTIAALEAGKHVLCEKPIALSSQQLAELTIAAAKYPHLCVMEAFMYRHHPRWQMLLDLIERENLGEIGFMHVSFTYFNRDPGNVRNQADIGGGALYDIGCYCLAVSRLLLAREPQRLLASQQIDADFNIDKMTSGLIDFGAAQVSFNCSTQLAAGQYLEIQCERGRLRIDDPFALDSGDTEILLYDNGQLPAKKISVPYNDHYLSQIDDFSQAILTAQPVPYGLDDAEAIMRLIEAVQQSHATQAWVQLNDNI</sequence>
<accession>A0A4U1B800</accession>
<dbReference type="GO" id="GO:0016491">
    <property type="term" value="F:oxidoreductase activity"/>
    <property type="evidence" value="ECO:0007669"/>
    <property type="project" value="UniProtKB-KW"/>
</dbReference>
<dbReference type="InterPro" id="IPR036291">
    <property type="entry name" value="NAD(P)-bd_dom_sf"/>
</dbReference>
<evidence type="ECO:0000256" key="3">
    <source>
        <dbReference type="ARBA" id="ARBA00023002"/>
    </source>
</evidence>
<dbReference type="Gene3D" id="3.30.360.10">
    <property type="entry name" value="Dihydrodipicolinate Reductase, domain 2"/>
    <property type="match status" value="1"/>
</dbReference>
<dbReference type="PANTHER" id="PTHR22604">
    <property type="entry name" value="OXIDOREDUCTASES"/>
    <property type="match status" value="1"/>
</dbReference>
<feature type="domain" description="Gfo/Idh/MocA-like oxidoreductase N-terminal" evidence="4">
    <location>
        <begin position="11"/>
        <end position="124"/>
    </location>
</feature>
<evidence type="ECO:0000259" key="4">
    <source>
        <dbReference type="Pfam" id="PF01408"/>
    </source>
</evidence>
<comment type="similarity">
    <text evidence="1">Belongs to the Gfo/Idh/MocA family.</text>
</comment>
<dbReference type="RefSeq" id="WP_136734817.1">
    <property type="nucleotide sequence ID" value="NZ_SWDB01000007.1"/>
</dbReference>
<proteinExistence type="inferred from homology"/>
<dbReference type="EMBL" id="SWDB01000007">
    <property type="protein sequence ID" value="TKB46750.1"/>
    <property type="molecule type" value="Genomic_DNA"/>
</dbReference>
<evidence type="ECO:0000313" key="7">
    <source>
        <dbReference type="Proteomes" id="UP000307999"/>
    </source>
</evidence>
<keyword evidence="3" id="KW-0560">Oxidoreductase</keyword>
<dbReference type="Pfam" id="PF01408">
    <property type="entry name" value="GFO_IDH_MocA"/>
    <property type="match status" value="1"/>
</dbReference>
<reference evidence="6 7" key="1">
    <citation type="submission" date="2019-04" db="EMBL/GenBank/DDBJ databases">
        <title>Thalassotalea guangxiensis sp. nov., isolated from sediment of the coastal wetland.</title>
        <authorList>
            <person name="Zheng S."/>
            <person name="Zhang D."/>
        </authorList>
    </citation>
    <scope>NUCLEOTIDE SEQUENCE [LARGE SCALE GENOMIC DNA]</scope>
    <source>
        <strain evidence="6 7">ZS-4</strain>
    </source>
</reference>
<dbReference type="Gene3D" id="3.40.50.720">
    <property type="entry name" value="NAD(P)-binding Rossmann-like Domain"/>
    <property type="match status" value="1"/>
</dbReference>
<comment type="caution">
    <text evidence="6">The sequence shown here is derived from an EMBL/GenBank/DDBJ whole genome shotgun (WGS) entry which is preliminary data.</text>
</comment>
<keyword evidence="2" id="KW-0732">Signal</keyword>
<evidence type="ECO:0000259" key="5">
    <source>
        <dbReference type="Pfam" id="PF22725"/>
    </source>
</evidence>
<evidence type="ECO:0000313" key="6">
    <source>
        <dbReference type="EMBL" id="TKB46750.1"/>
    </source>
</evidence>
<name>A0A4U1B800_9GAMM</name>
<evidence type="ECO:0000256" key="2">
    <source>
        <dbReference type="ARBA" id="ARBA00022729"/>
    </source>
</evidence>
<dbReference type="InterPro" id="IPR050984">
    <property type="entry name" value="Gfo/Idh/MocA_domain"/>
</dbReference>
<organism evidence="6 7">
    <name type="scientific">Thalassotalea mangrovi</name>
    <dbReference type="NCBI Taxonomy" id="2572245"/>
    <lineage>
        <taxon>Bacteria</taxon>
        <taxon>Pseudomonadati</taxon>
        <taxon>Pseudomonadota</taxon>
        <taxon>Gammaproteobacteria</taxon>
        <taxon>Alteromonadales</taxon>
        <taxon>Colwelliaceae</taxon>
        <taxon>Thalassotalea</taxon>
    </lineage>
</organism>
<dbReference type="AlphaFoldDB" id="A0A4U1B800"/>
<dbReference type="InterPro" id="IPR000683">
    <property type="entry name" value="Gfo/Idh/MocA-like_OxRdtase_N"/>
</dbReference>
<dbReference type="GO" id="GO:0000166">
    <property type="term" value="F:nucleotide binding"/>
    <property type="evidence" value="ECO:0007669"/>
    <property type="project" value="InterPro"/>
</dbReference>
<keyword evidence="7" id="KW-1185">Reference proteome</keyword>
<evidence type="ECO:0000256" key="1">
    <source>
        <dbReference type="ARBA" id="ARBA00010928"/>
    </source>
</evidence>
<protein>
    <submittedName>
        <fullName evidence="6">Gfo/Idh/MocA family oxidoreductase</fullName>
    </submittedName>
</protein>
<dbReference type="Proteomes" id="UP000307999">
    <property type="component" value="Unassembled WGS sequence"/>
</dbReference>
<dbReference type="Pfam" id="PF22725">
    <property type="entry name" value="GFO_IDH_MocA_C3"/>
    <property type="match status" value="1"/>
</dbReference>